<dbReference type="CDD" id="cd06261">
    <property type="entry name" value="TM_PBP2"/>
    <property type="match status" value="1"/>
</dbReference>
<organism evidence="9 10">
    <name type="scientific">Deinococcus aetherius</name>
    <dbReference type="NCBI Taxonomy" id="200252"/>
    <lineage>
        <taxon>Bacteria</taxon>
        <taxon>Thermotogati</taxon>
        <taxon>Deinococcota</taxon>
        <taxon>Deinococci</taxon>
        <taxon>Deinococcales</taxon>
        <taxon>Deinococcaceae</taxon>
        <taxon>Deinococcus</taxon>
    </lineage>
</organism>
<keyword evidence="2 7" id="KW-0813">Transport</keyword>
<dbReference type="Proteomes" id="UP001064971">
    <property type="component" value="Chromosome"/>
</dbReference>
<dbReference type="EMBL" id="AP026560">
    <property type="protein sequence ID" value="BDP42620.1"/>
    <property type="molecule type" value="Genomic_DNA"/>
</dbReference>
<sequence>MNPARGLRTLPIYALLLLIALLTLGPFLWSLSTSLRGQGENIYALPAPLFPQHPTLGNFFRLTRELPSPGLWRFFGNSLGLAVLDTTLVLLFSTPMAYALARLRFPGRDLILTLVLVTLLVPGAVQIIPWFLTIQKLGLYNTYLGVALPGAVTAFSIFLLRQGFAAIPNELEEAGRIDGASEWQTFWRIMLPLARPVLATLVIFNFVASLNNFLWPLIVLEDRDLFTLPLGLSYLQSHFSFDQRLITAGAVLATVPSVVIYLLFQREFVRGLEGAVKG</sequence>
<accession>A0ABM8AG35</accession>
<dbReference type="PANTHER" id="PTHR43744">
    <property type="entry name" value="ABC TRANSPORTER PERMEASE PROTEIN MG189-RELATED-RELATED"/>
    <property type="match status" value="1"/>
</dbReference>
<evidence type="ECO:0000256" key="7">
    <source>
        <dbReference type="RuleBase" id="RU363032"/>
    </source>
</evidence>
<comment type="similarity">
    <text evidence="7">Belongs to the binding-protein-dependent transport system permease family.</text>
</comment>
<comment type="subcellular location">
    <subcellularLocation>
        <location evidence="1 7">Cell membrane</location>
        <topology evidence="1 7">Multi-pass membrane protein</topology>
    </subcellularLocation>
</comment>
<keyword evidence="4 7" id="KW-0812">Transmembrane</keyword>
<evidence type="ECO:0000256" key="3">
    <source>
        <dbReference type="ARBA" id="ARBA00022475"/>
    </source>
</evidence>
<dbReference type="SUPFAM" id="SSF161098">
    <property type="entry name" value="MetI-like"/>
    <property type="match status" value="1"/>
</dbReference>
<keyword evidence="5 7" id="KW-1133">Transmembrane helix</keyword>
<proteinExistence type="inferred from homology"/>
<name>A0ABM8AG35_9DEIO</name>
<dbReference type="InterPro" id="IPR000515">
    <property type="entry name" value="MetI-like"/>
</dbReference>
<reference evidence="9" key="1">
    <citation type="submission" date="2022-07" db="EMBL/GenBank/DDBJ databases">
        <title>Complete Genome Sequence of the Radioresistant Bacterium Deinococcus aetherius ST0316, Isolated from the Air Dust collected in Lower Stratosphere above Japan.</title>
        <authorList>
            <person name="Satoh K."/>
            <person name="Hagiwara K."/>
            <person name="Katsumata K."/>
            <person name="Kubo A."/>
            <person name="Yokobori S."/>
            <person name="Yamagishi A."/>
            <person name="Oono Y."/>
            <person name="Narumi I."/>
        </authorList>
    </citation>
    <scope>NUCLEOTIDE SEQUENCE</scope>
    <source>
        <strain evidence="9">ST0316</strain>
    </source>
</reference>
<dbReference type="RefSeq" id="WP_264775308.1">
    <property type="nucleotide sequence ID" value="NZ_AP026560.1"/>
</dbReference>
<dbReference type="PROSITE" id="PS50928">
    <property type="entry name" value="ABC_TM1"/>
    <property type="match status" value="1"/>
</dbReference>
<evidence type="ECO:0000256" key="5">
    <source>
        <dbReference type="ARBA" id="ARBA00022989"/>
    </source>
</evidence>
<feature type="domain" description="ABC transmembrane type-1" evidence="8">
    <location>
        <begin position="75"/>
        <end position="264"/>
    </location>
</feature>
<protein>
    <submittedName>
        <fullName evidence="9">ABC transporter permease</fullName>
    </submittedName>
</protein>
<feature type="transmembrane region" description="Helical" evidence="7">
    <location>
        <begin position="197"/>
        <end position="218"/>
    </location>
</feature>
<dbReference type="InterPro" id="IPR035906">
    <property type="entry name" value="MetI-like_sf"/>
</dbReference>
<gene>
    <name evidence="9" type="ORF">DAETH_25890</name>
</gene>
<evidence type="ECO:0000259" key="8">
    <source>
        <dbReference type="PROSITE" id="PS50928"/>
    </source>
</evidence>
<feature type="transmembrane region" description="Helical" evidence="7">
    <location>
        <begin position="110"/>
        <end position="132"/>
    </location>
</feature>
<feature type="transmembrane region" description="Helical" evidence="7">
    <location>
        <begin position="12"/>
        <end position="31"/>
    </location>
</feature>
<dbReference type="Gene3D" id="1.10.3720.10">
    <property type="entry name" value="MetI-like"/>
    <property type="match status" value="1"/>
</dbReference>
<evidence type="ECO:0000256" key="1">
    <source>
        <dbReference type="ARBA" id="ARBA00004651"/>
    </source>
</evidence>
<keyword evidence="6 7" id="KW-0472">Membrane</keyword>
<keyword evidence="3" id="KW-1003">Cell membrane</keyword>
<evidence type="ECO:0000256" key="4">
    <source>
        <dbReference type="ARBA" id="ARBA00022692"/>
    </source>
</evidence>
<dbReference type="Pfam" id="PF00528">
    <property type="entry name" value="BPD_transp_1"/>
    <property type="match status" value="1"/>
</dbReference>
<feature type="transmembrane region" description="Helical" evidence="7">
    <location>
        <begin position="245"/>
        <end position="264"/>
    </location>
</feature>
<feature type="transmembrane region" description="Helical" evidence="7">
    <location>
        <begin position="74"/>
        <end position="98"/>
    </location>
</feature>
<keyword evidence="10" id="KW-1185">Reference proteome</keyword>
<feature type="transmembrane region" description="Helical" evidence="7">
    <location>
        <begin position="138"/>
        <end position="160"/>
    </location>
</feature>
<dbReference type="PANTHER" id="PTHR43744:SF3">
    <property type="entry name" value="LACTOSE TRANSPORT SYSTEM PERMEASE PROTEIN LACG"/>
    <property type="match status" value="1"/>
</dbReference>
<evidence type="ECO:0000256" key="6">
    <source>
        <dbReference type="ARBA" id="ARBA00023136"/>
    </source>
</evidence>
<evidence type="ECO:0000313" key="10">
    <source>
        <dbReference type="Proteomes" id="UP001064971"/>
    </source>
</evidence>
<evidence type="ECO:0000256" key="2">
    <source>
        <dbReference type="ARBA" id="ARBA00022448"/>
    </source>
</evidence>
<evidence type="ECO:0000313" key="9">
    <source>
        <dbReference type="EMBL" id="BDP42620.1"/>
    </source>
</evidence>